<feature type="transmembrane region" description="Helical" evidence="1">
    <location>
        <begin position="64"/>
        <end position="84"/>
    </location>
</feature>
<organism evidence="2 3">
    <name type="scientific">Kitasatospora saccharophila</name>
    <dbReference type="NCBI Taxonomy" id="407973"/>
    <lineage>
        <taxon>Bacteria</taxon>
        <taxon>Bacillati</taxon>
        <taxon>Actinomycetota</taxon>
        <taxon>Actinomycetes</taxon>
        <taxon>Kitasatosporales</taxon>
        <taxon>Streptomycetaceae</taxon>
        <taxon>Kitasatospora</taxon>
    </lineage>
</organism>
<dbReference type="RefSeq" id="WP_344558358.1">
    <property type="nucleotide sequence ID" value="NZ_BAAANS010000078.1"/>
</dbReference>
<feature type="transmembrane region" description="Helical" evidence="1">
    <location>
        <begin position="135"/>
        <end position="153"/>
    </location>
</feature>
<dbReference type="EMBL" id="BAAANS010000078">
    <property type="protein sequence ID" value="GAA2121464.1"/>
    <property type="molecule type" value="Genomic_DNA"/>
</dbReference>
<keyword evidence="1" id="KW-0812">Transmembrane</keyword>
<proteinExistence type="predicted"/>
<keyword evidence="3" id="KW-1185">Reference proteome</keyword>
<sequence length="178" mass="17358">MTGIETTVAAGVGVASMALSAALQVLASGGQTLTAGVGKRHGGRGGGRASGAVKGALAKLEMPHLHIALFTAGGVGLAGTGLGHLINEGVTWANDAVANLMTDWVGIGVGWLVSLGAAVVLLIDVRDNRCSPRTLALAAAMPFFATAIPGPVGHGVAAAVGWVAHVVAGIVAGAFGLQ</sequence>
<evidence type="ECO:0000313" key="2">
    <source>
        <dbReference type="EMBL" id="GAA2121464.1"/>
    </source>
</evidence>
<protein>
    <submittedName>
        <fullName evidence="2">Uncharacterized protein</fullName>
    </submittedName>
</protein>
<evidence type="ECO:0000313" key="3">
    <source>
        <dbReference type="Proteomes" id="UP001500897"/>
    </source>
</evidence>
<reference evidence="2 3" key="1">
    <citation type="journal article" date="2019" name="Int. J. Syst. Evol. Microbiol.">
        <title>The Global Catalogue of Microorganisms (GCM) 10K type strain sequencing project: providing services to taxonomists for standard genome sequencing and annotation.</title>
        <authorList>
            <consortium name="The Broad Institute Genomics Platform"/>
            <consortium name="The Broad Institute Genome Sequencing Center for Infectious Disease"/>
            <person name="Wu L."/>
            <person name="Ma J."/>
        </authorList>
    </citation>
    <scope>NUCLEOTIDE SEQUENCE [LARGE SCALE GENOMIC DNA]</scope>
    <source>
        <strain evidence="2 3">JCM 14559</strain>
    </source>
</reference>
<feature type="transmembrane region" description="Helical" evidence="1">
    <location>
        <begin position="159"/>
        <end position="177"/>
    </location>
</feature>
<comment type="caution">
    <text evidence="2">The sequence shown here is derived from an EMBL/GenBank/DDBJ whole genome shotgun (WGS) entry which is preliminary data.</text>
</comment>
<accession>A0ABN2Y494</accession>
<keyword evidence="1" id="KW-0472">Membrane</keyword>
<gene>
    <name evidence="2" type="ORF">GCM10009759_71200</name>
</gene>
<keyword evidence="1" id="KW-1133">Transmembrane helix</keyword>
<feature type="transmembrane region" description="Helical" evidence="1">
    <location>
        <begin position="104"/>
        <end position="123"/>
    </location>
</feature>
<evidence type="ECO:0000256" key="1">
    <source>
        <dbReference type="SAM" id="Phobius"/>
    </source>
</evidence>
<dbReference type="Proteomes" id="UP001500897">
    <property type="component" value="Unassembled WGS sequence"/>
</dbReference>
<name>A0ABN2Y494_9ACTN</name>